<evidence type="ECO:0000256" key="1">
    <source>
        <dbReference type="SAM" id="MobiDB-lite"/>
    </source>
</evidence>
<evidence type="ECO:0000313" key="2">
    <source>
        <dbReference type="EMBL" id="RKF64052.1"/>
    </source>
</evidence>
<feature type="compositionally biased region" description="Basic and acidic residues" evidence="1">
    <location>
        <begin position="398"/>
        <end position="409"/>
    </location>
</feature>
<feature type="compositionally biased region" description="Basic residues" evidence="1">
    <location>
        <begin position="483"/>
        <end position="499"/>
    </location>
</feature>
<proteinExistence type="predicted"/>
<feature type="non-terminal residue" evidence="2">
    <location>
        <position position="810"/>
    </location>
</feature>
<dbReference type="OrthoDB" id="3599053at2759"/>
<dbReference type="STRING" id="212602.A0A420I2Z8"/>
<feature type="region of interest" description="Disordered" evidence="1">
    <location>
        <begin position="181"/>
        <end position="222"/>
    </location>
</feature>
<accession>A0A420I2Z8</accession>
<dbReference type="Proteomes" id="UP000286134">
    <property type="component" value="Unassembled WGS sequence"/>
</dbReference>
<sequence length="810" mass="93733">MLHHYPPPIPQQIISIPHSLYTQPPHNHTPPSPPTVTVSYLPPATSLYATLLQSLSIKLLQSFAHAPPLHQYQLPISTFGLAHLYPPQPLFVLTQSLPHVHLRPAHIVLPASSQHALHDFYRQSELLLPCGGGRIELIESGERCCVRDLDGNLIEVQWSNHHSERSNGYFIPDAATQLSHSQRARDKSLEYSSYRERNRDRREDREVTVQSEDRRLRQRSKNRLIIPNNLTLDSGRKPNNKNRRVLQWQKDVAKSINDQDDDSYSEEYDVSNEFVSSEDDEDPLNHARSYTHSQVDYHVRSGRNKTSSPYQDFYGINDGYQTGKEFRGDYKHQKPHKHRNETTSKHRDSKYTRPLVTTASRRVDVHSESSFSSPVNQTHRSHYVSNPPSNLSTNYNSRTERVRRTEGDRAILNNGGRRDSGIGGICAYSDGEQDREEFETRSGQKYKGRRMSVASKTKKETRERYSPRNKSDPYNHNGSHGNSKGRKEKKLHRRSRHSLRHEDSYNSSGESDPESYETKSSKSEFYNKPESSRVTKDREQDKRRKWIEERDLVRDLHRKQIKRELAEKPRQKSRRDYKSHYSPARSTVPHSPSSVTRSTKREKRQILARVPKPPSAVPLQTRERSKSLENRDYDDYDDISDGSEETDSEYDLPPATKKSHRQISSYRRESQSNHDSRRQRGGSFNYKSGGKREEMSTYNRSNYDYATSIAFSDCSSFEKESKQRDDRHITGTTIRIQNEQEKKEIAKLSSEELVKKIGVKEVIGARQTMNCQVIVCFAGEGTKQLMEQRKDWTLKLEASAQMANPSYQVL</sequence>
<organism evidence="2 3">
    <name type="scientific">Erysiphe neolycopersici</name>
    <dbReference type="NCBI Taxonomy" id="212602"/>
    <lineage>
        <taxon>Eukaryota</taxon>
        <taxon>Fungi</taxon>
        <taxon>Dikarya</taxon>
        <taxon>Ascomycota</taxon>
        <taxon>Pezizomycotina</taxon>
        <taxon>Leotiomycetes</taxon>
        <taxon>Erysiphales</taxon>
        <taxon>Erysiphaceae</taxon>
        <taxon>Erysiphe</taxon>
    </lineage>
</organism>
<dbReference type="AlphaFoldDB" id="A0A420I2Z8"/>
<feature type="region of interest" description="Disordered" evidence="1">
    <location>
        <begin position="328"/>
        <end position="695"/>
    </location>
</feature>
<comment type="caution">
    <text evidence="2">The sequence shown here is derived from an EMBL/GenBank/DDBJ whole genome shotgun (WGS) entry which is preliminary data.</text>
</comment>
<feature type="region of interest" description="Disordered" evidence="1">
    <location>
        <begin position="274"/>
        <end position="313"/>
    </location>
</feature>
<feature type="compositionally biased region" description="Basic and acidic residues" evidence="1">
    <location>
        <begin position="516"/>
        <end position="555"/>
    </location>
</feature>
<feature type="compositionally biased region" description="Polar residues" evidence="1">
    <location>
        <begin position="368"/>
        <end position="397"/>
    </location>
</feature>
<protein>
    <submittedName>
        <fullName evidence="2">Putative blumeria specific protein</fullName>
    </submittedName>
</protein>
<feature type="compositionally biased region" description="Polar residues" evidence="1">
    <location>
        <begin position="584"/>
        <end position="597"/>
    </location>
</feature>
<reference evidence="2 3" key="1">
    <citation type="journal article" date="2018" name="BMC Genomics">
        <title>Comparative genome analyses reveal sequence features reflecting distinct modes of host-adaptation between dicot and monocot powdery mildew.</title>
        <authorList>
            <person name="Wu Y."/>
            <person name="Ma X."/>
            <person name="Pan Z."/>
            <person name="Kale S.D."/>
            <person name="Song Y."/>
            <person name="King H."/>
            <person name="Zhang Q."/>
            <person name="Presley C."/>
            <person name="Deng X."/>
            <person name="Wei C.I."/>
            <person name="Xiao S."/>
        </authorList>
    </citation>
    <scope>NUCLEOTIDE SEQUENCE [LARGE SCALE GENOMIC DNA]</scope>
    <source>
        <strain evidence="2">UMSG2</strain>
    </source>
</reference>
<feature type="compositionally biased region" description="Basic and acidic residues" evidence="1">
    <location>
        <begin position="666"/>
        <end position="678"/>
    </location>
</feature>
<feature type="compositionally biased region" description="Basic and acidic residues" evidence="1">
    <location>
        <begin position="457"/>
        <end position="473"/>
    </location>
</feature>
<gene>
    <name evidence="2" type="ORF">OnM2_021085</name>
</gene>
<dbReference type="EMBL" id="MCFK01002165">
    <property type="protein sequence ID" value="RKF64052.1"/>
    <property type="molecule type" value="Genomic_DNA"/>
</dbReference>
<keyword evidence="3" id="KW-1185">Reference proteome</keyword>
<name>A0A420I2Z8_9PEZI</name>
<feature type="compositionally biased region" description="Acidic residues" evidence="1">
    <location>
        <begin position="634"/>
        <end position="650"/>
    </location>
</feature>
<feature type="compositionally biased region" description="Basic and acidic residues" evidence="1">
    <location>
        <begin position="562"/>
        <end position="579"/>
    </location>
</feature>
<feature type="compositionally biased region" description="Basic and acidic residues" evidence="1">
    <location>
        <begin position="621"/>
        <end position="633"/>
    </location>
</feature>
<feature type="compositionally biased region" description="Basic and acidic residues" evidence="1">
    <location>
        <begin position="183"/>
        <end position="215"/>
    </location>
</feature>
<feature type="compositionally biased region" description="Basic and acidic residues" evidence="1">
    <location>
        <begin position="340"/>
        <end position="351"/>
    </location>
</feature>
<evidence type="ECO:0000313" key="3">
    <source>
        <dbReference type="Proteomes" id="UP000286134"/>
    </source>
</evidence>